<evidence type="ECO:0000256" key="1">
    <source>
        <dbReference type="SAM" id="Phobius"/>
    </source>
</evidence>
<comment type="caution">
    <text evidence="2">The sequence shown here is derived from an EMBL/GenBank/DDBJ whole genome shotgun (WGS) entry which is preliminary data.</text>
</comment>
<evidence type="ECO:0000313" key="3">
    <source>
        <dbReference type="Proteomes" id="UP001175271"/>
    </source>
</evidence>
<organism evidence="2 3">
    <name type="scientific">Steinernema hermaphroditum</name>
    <dbReference type="NCBI Taxonomy" id="289476"/>
    <lineage>
        <taxon>Eukaryota</taxon>
        <taxon>Metazoa</taxon>
        <taxon>Ecdysozoa</taxon>
        <taxon>Nematoda</taxon>
        <taxon>Chromadorea</taxon>
        <taxon>Rhabditida</taxon>
        <taxon>Tylenchina</taxon>
        <taxon>Panagrolaimomorpha</taxon>
        <taxon>Strongyloidoidea</taxon>
        <taxon>Steinernematidae</taxon>
        <taxon>Steinernema</taxon>
    </lineage>
</organism>
<dbReference type="SUPFAM" id="SSF81321">
    <property type="entry name" value="Family A G protein-coupled receptor-like"/>
    <property type="match status" value="1"/>
</dbReference>
<keyword evidence="1" id="KW-0812">Transmembrane</keyword>
<dbReference type="InterPro" id="IPR019426">
    <property type="entry name" value="7TM_GPCR_serpentine_rcpt_Srv"/>
</dbReference>
<keyword evidence="1" id="KW-1133">Transmembrane helix</keyword>
<dbReference type="Pfam" id="PF10323">
    <property type="entry name" value="7TM_GPCR_Srv"/>
    <property type="match status" value="1"/>
</dbReference>
<dbReference type="Gene3D" id="1.20.1070.10">
    <property type="entry name" value="Rhodopsin 7-helix transmembrane proteins"/>
    <property type="match status" value="1"/>
</dbReference>
<feature type="transmembrane region" description="Helical" evidence="1">
    <location>
        <begin position="12"/>
        <end position="33"/>
    </location>
</feature>
<reference evidence="2" key="1">
    <citation type="submission" date="2023-06" db="EMBL/GenBank/DDBJ databases">
        <title>Genomic analysis of the entomopathogenic nematode Steinernema hermaphroditum.</title>
        <authorList>
            <person name="Schwarz E.M."/>
            <person name="Heppert J.K."/>
            <person name="Baniya A."/>
            <person name="Schwartz H.T."/>
            <person name="Tan C.-H."/>
            <person name="Antoshechkin I."/>
            <person name="Sternberg P.W."/>
            <person name="Goodrich-Blair H."/>
            <person name="Dillman A.R."/>
        </authorList>
    </citation>
    <scope>NUCLEOTIDE SEQUENCE</scope>
    <source>
        <strain evidence="2">PS9179</strain>
        <tissue evidence="2">Whole animal</tissue>
    </source>
</reference>
<dbReference type="AlphaFoldDB" id="A0AA39HLN5"/>
<dbReference type="Proteomes" id="UP001175271">
    <property type="component" value="Unassembled WGS sequence"/>
</dbReference>
<sequence>MDPLLGCTLTILIISIGFIIWYLFVTVCLFNCLHKSPTFILLFSQALNDIYALSQCAWQPIISLAGVPEESFLPDRWLSVIHGSFELISLPHYIIIALNRALFLIDHTKMNIIFSRRNTIVICLTMWTIPLLANILLHIFSEEDDDGFYLFSTSHLEMGGDNLGLTLTSFLGLVSDLCFYATVVIVVVTYIIAIVWHSYKKRAFLSSSGSSSDGSSPSFGMEMRLTIVCLVNLVPPTITTIIEYTWADRGTAGSFIFALGTVGDNAVNSIVLPAFSQLLRECMKKKAKSILCARRTPEVQKVDPKLFERRRSTVTTFVPPA</sequence>
<keyword evidence="1" id="KW-0472">Membrane</keyword>
<feature type="transmembrane region" description="Helical" evidence="1">
    <location>
        <begin position="170"/>
        <end position="196"/>
    </location>
</feature>
<dbReference type="EMBL" id="JAUCMV010000003">
    <property type="protein sequence ID" value="KAK0408187.1"/>
    <property type="molecule type" value="Genomic_DNA"/>
</dbReference>
<feature type="transmembrane region" description="Helical" evidence="1">
    <location>
        <begin position="119"/>
        <end position="140"/>
    </location>
</feature>
<proteinExistence type="predicted"/>
<name>A0AA39HLN5_9BILA</name>
<gene>
    <name evidence="2" type="ORF">QR680_003819</name>
</gene>
<protein>
    <submittedName>
        <fullName evidence="2">Uncharacterized protein</fullName>
    </submittedName>
</protein>
<evidence type="ECO:0000313" key="2">
    <source>
        <dbReference type="EMBL" id="KAK0408187.1"/>
    </source>
</evidence>
<accession>A0AA39HLN5</accession>
<keyword evidence="3" id="KW-1185">Reference proteome</keyword>